<keyword evidence="2" id="KW-0472">Membrane</keyword>
<feature type="transmembrane region" description="Helical" evidence="2">
    <location>
        <begin position="397"/>
        <end position="418"/>
    </location>
</feature>
<keyword evidence="2" id="KW-0812">Transmembrane</keyword>
<feature type="chain" id="PRO_5019381655" description="Fucose-specific lectin" evidence="3">
    <location>
        <begin position="25"/>
        <end position="486"/>
    </location>
</feature>
<keyword evidence="3" id="KW-0732">Signal</keyword>
<evidence type="ECO:0000256" key="1">
    <source>
        <dbReference type="SAM" id="MobiDB-lite"/>
    </source>
</evidence>
<protein>
    <recommendedName>
        <fullName evidence="6">Fucose-specific lectin</fullName>
    </recommendedName>
</protein>
<sequence length="486" mass="53230">MTFLHRQVLATALCLACSMQIASTSNLYAFYTQRSIQVAAQDLDTGKILYSSCNSLNTPIFPIENPNVLQTFSSPRNGTALTAAGWWDGTQILATVFFQNEDGDIANCFYECDMETGRFNRTAESYPSLIARVDSVHERTGLSVELLADQVGYRQYRLFYHNADRQIMMMSWEQGEKLWVDAGRVSPDTSLGIALASAYHEGKAISLVSPRGSRDIEVARLPQDDAWQLESFPRPLKGNATNETAPNELKFDDISTPEFLLPFWDPDTQAIGHAFTKNGLREVYYIGTDKTLYKARESSTGGEWILGPNGSQSTWPKADERSGSLAVVSRSKVPGEVWVYYWVDGAIIQAYKSAAGIWEEAKPLPVKATNTDVGGPPVDDNKGEDLGPGSWNAAIKAGVGLGVAAGVLTVGALIWFLINRHNALNPGYRSRGTHTEGGSHSDLPELYIVQRATPIAVQSARPSAGRQPGELEERGIAYELAGHSER</sequence>
<proteinExistence type="predicted"/>
<feature type="signal peptide" evidence="3">
    <location>
        <begin position="1"/>
        <end position="24"/>
    </location>
</feature>
<reference evidence="4 5" key="1">
    <citation type="submission" date="2017-06" db="EMBL/GenBank/DDBJ databases">
        <title>Comparative genomic analysis of Ambrosia Fusariam Clade fungi.</title>
        <authorList>
            <person name="Stajich J.E."/>
            <person name="Carrillo J."/>
            <person name="Kijimoto T."/>
            <person name="Eskalen A."/>
            <person name="O'Donnell K."/>
            <person name="Kasson M."/>
        </authorList>
    </citation>
    <scope>NUCLEOTIDE SEQUENCE [LARGE SCALE GENOMIC DNA]</scope>
    <source>
        <strain evidence="4 5">NRRL62606</strain>
    </source>
</reference>
<keyword evidence="5" id="KW-1185">Reference proteome</keyword>
<dbReference type="SUPFAM" id="SSF89372">
    <property type="entry name" value="Fucose-specific lectin"/>
    <property type="match status" value="1"/>
</dbReference>
<keyword evidence="2" id="KW-1133">Transmembrane helix</keyword>
<evidence type="ECO:0008006" key="6">
    <source>
        <dbReference type="Google" id="ProtNLM"/>
    </source>
</evidence>
<accession>A0A428PPF7</accession>
<dbReference type="AlphaFoldDB" id="A0A428PPF7"/>
<evidence type="ECO:0000256" key="2">
    <source>
        <dbReference type="SAM" id="Phobius"/>
    </source>
</evidence>
<evidence type="ECO:0000313" key="4">
    <source>
        <dbReference type="EMBL" id="RSL54883.1"/>
    </source>
</evidence>
<name>A0A428PPF7_9HYPO</name>
<dbReference type="EMBL" id="NKCL01000699">
    <property type="protein sequence ID" value="RSL54883.1"/>
    <property type="molecule type" value="Genomic_DNA"/>
</dbReference>
<feature type="region of interest" description="Disordered" evidence="1">
    <location>
        <begin position="458"/>
        <end position="486"/>
    </location>
</feature>
<dbReference type="Proteomes" id="UP000287972">
    <property type="component" value="Unassembled WGS sequence"/>
</dbReference>
<feature type="compositionally biased region" description="Basic and acidic residues" evidence="1">
    <location>
        <begin position="469"/>
        <end position="486"/>
    </location>
</feature>
<evidence type="ECO:0000313" key="5">
    <source>
        <dbReference type="Proteomes" id="UP000287972"/>
    </source>
</evidence>
<comment type="caution">
    <text evidence="4">The sequence shown here is derived from an EMBL/GenBank/DDBJ whole genome shotgun (WGS) entry which is preliminary data.</text>
</comment>
<gene>
    <name evidence="4" type="ORF">CEP51_014631</name>
</gene>
<evidence type="ECO:0000256" key="3">
    <source>
        <dbReference type="SAM" id="SignalP"/>
    </source>
</evidence>
<dbReference type="Gene3D" id="2.120.10.70">
    <property type="entry name" value="Fucose-specific lectin"/>
    <property type="match status" value="2"/>
</dbReference>
<organism evidence="4 5">
    <name type="scientific">Fusarium floridanum</name>
    <dbReference type="NCBI Taxonomy" id="1325733"/>
    <lineage>
        <taxon>Eukaryota</taxon>
        <taxon>Fungi</taxon>
        <taxon>Dikarya</taxon>
        <taxon>Ascomycota</taxon>
        <taxon>Pezizomycotina</taxon>
        <taxon>Sordariomycetes</taxon>
        <taxon>Hypocreomycetidae</taxon>
        <taxon>Hypocreales</taxon>
        <taxon>Nectriaceae</taxon>
        <taxon>Fusarium</taxon>
        <taxon>Fusarium solani species complex</taxon>
    </lineage>
</organism>